<evidence type="ECO:0000313" key="2">
    <source>
        <dbReference type="Proteomes" id="UP000682877"/>
    </source>
</evidence>
<protein>
    <submittedName>
        <fullName evidence="1">Uncharacterized protein</fullName>
    </submittedName>
</protein>
<organism evidence="1 2">
    <name type="scientific">Arabidopsis arenosa</name>
    <name type="common">Sand rock-cress</name>
    <name type="synonym">Cardaminopsis arenosa</name>
    <dbReference type="NCBI Taxonomy" id="38785"/>
    <lineage>
        <taxon>Eukaryota</taxon>
        <taxon>Viridiplantae</taxon>
        <taxon>Streptophyta</taxon>
        <taxon>Embryophyta</taxon>
        <taxon>Tracheophyta</taxon>
        <taxon>Spermatophyta</taxon>
        <taxon>Magnoliopsida</taxon>
        <taxon>eudicotyledons</taxon>
        <taxon>Gunneridae</taxon>
        <taxon>Pentapetalae</taxon>
        <taxon>rosids</taxon>
        <taxon>malvids</taxon>
        <taxon>Brassicales</taxon>
        <taxon>Brassicaceae</taxon>
        <taxon>Camelineae</taxon>
        <taxon>Arabidopsis</taxon>
    </lineage>
</organism>
<sequence length="119" mass="14468">MAYEPFKEWDHLDIPAYLQPDPEHSYILCIRRGEDDGPHLTPEEEEHLMQKQVMETEGFDIDFKQFRCIFNYIPIDLDDNDLTMEPETTRELMDRLSRESLERYNEREFTLLKLPRKKM</sequence>
<name>A0A8S1ZQH5_ARAAE</name>
<dbReference type="AlphaFoldDB" id="A0A8S1ZQH5"/>
<dbReference type="PANTHER" id="PTHR31228">
    <property type="entry name" value="CYSTATIN/MONELLIN SUPERFAMILY PROTEIN"/>
    <property type="match status" value="1"/>
</dbReference>
<dbReference type="Proteomes" id="UP000682877">
    <property type="component" value="Chromosome 2"/>
</dbReference>
<proteinExistence type="predicted"/>
<reference evidence="1" key="1">
    <citation type="submission" date="2021-01" db="EMBL/GenBank/DDBJ databases">
        <authorList>
            <person name="Bezrukov I."/>
        </authorList>
    </citation>
    <scope>NUCLEOTIDE SEQUENCE</scope>
</reference>
<accession>A0A8S1ZQH5</accession>
<gene>
    <name evidence="1" type="ORF">AARE701A_LOCUS4088</name>
</gene>
<dbReference type="EMBL" id="LR999452">
    <property type="protein sequence ID" value="CAE5962327.1"/>
    <property type="molecule type" value="Genomic_DNA"/>
</dbReference>
<evidence type="ECO:0000313" key="1">
    <source>
        <dbReference type="EMBL" id="CAE5962327.1"/>
    </source>
</evidence>
<keyword evidence="2" id="KW-1185">Reference proteome</keyword>
<dbReference type="PANTHER" id="PTHR31228:SF36">
    <property type="entry name" value="CYSTATIN_MONELLIN SUPERFAMILY PROTEIN"/>
    <property type="match status" value="1"/>
</dbReference>